<gene>
    <name evidence="8" type="ORF">FMOSSE_LOCUS16550</name>
</gene>
<dbReference type="SMART" id="SM00487">
    <property type="entry name" value="DEXDc"/>
    <property type="match status" value="1"/>
</dbReference>
<evidence type="ECO:0000256" key="1">
    <source>
        <dbReference type="ARBA" id="ARBA00022741"/>
    </source>
</evidence>
<dbReference type="PANTHER" id="PTHR47958">
    <property type="entry name" value="ATP-DEPENDENT RNA HELICASE DBP3"/>
    <property type="match status" value="1"/>
</dbReference>
<dbReference type="InterPro" id="IPR000629">
    <property type="entry name" value="RNA-helicase_DEAD-box_CS"/>
</dbReference>
<feature type="domain" description="Helicase ATP-binding" evidence="6">
    <location>
        <begin position="30"/>
        <end position="189"/>
    </location>
</feature>
<keyword evidence="1" id="KW-0547">Nucleotide-binding</keyword>
<dbReference type="PROSITE" id="PS51192">
    <property type="entry name" value="HELICASE_ATP_BIND_1"/>
    <property type="match status" value="1"/>
</dbReference>
<keyword evidence="3" id="KW-0347">Helicase</keyword>
<comment type="caution">
    <text evidence="8">The sequence shown here is derived from an EMBL/GenBank/DDBJ whole genome shotgun (WGS) entry which is preliminary data.</text>
</comment>
<dbReference type="InterPro" id="IPR014014">
    <property type="entry name" value="RNA_helicase_DEAD_Q_motif"/>
</dbReference>
<evidence type="ECO:0000256" key="4">
    <source>
        <dbReference type="ARBA" id="ARBA00022840"/>
    </source>
</evidence>
<evidence type="ECO:0000313" key="9">
    <source>
        <dbReference type="Proteomes" id="UP000789375"/>
    </source>
</evidence>
<evidence type="ECO:0000256" key="5">
    <source>
        <dbReference type="PROSITE-ProRule" id="PRU00552"/>
    </source>
</evidence>
<dbReference type="SUPFAM" id="SSF52540">
    <property type="entry name" value="P-loop containing nucleoside triphosphate hydrolases"/>
    <property type="match status" value="1"/>
</dbReference>
<keyword evidence="4" id="KW-0067">ATP-binding</keyword>
<dbReference type="Proteomes" id="UP000789375">
    <property type="component" value="Unassembled WGS sequence"/>
</dbReference>
<dbReference type="InterPro" id="IPR014001">
    <property type="entry name" value="Helicase_ATP-bd"/>
</dbReference>
<proteinExistence type="predicted"/>
<dbReference type="PROSITE" id="PS00039">
    <property type="entry name" value="DEAD_ATP_HELICASE"/>
    <property type="match status" value="1"/>
</dbReference>
<dbReference type="EMBL" id="CAJVPP010024151">
    <property type="protein sequence ID" value="CAG8748989.1"/>
    <property type="molecule type" value="Genomic_DNA"/>
</dbReference>
<dbReference type="GO" id="GO:0005524">
    <property type="term" value="F:ATP binding"/>
    <property type="evidence" value="ECO:0007669"/>
    <property type="project" value="UniProtKB-KW"/>
</dbReference>
<evidence type="ECO:0000313" key="8">
    <source>
        <dbReference type="EMBL" id="CAG8748989.1"/>
    </source>
</evidence>
<feature type="non-terminal residue" evidence="8">
    <location>
        <position position="189"/>
    </location>
</feature>
<evidence type="ECO:0000259" key="7">
    <source>
        <dbReference type="PROSITE" id="PS51195"/>
    </source>
</evidence>
<keyword evidence="2" id="KW-0378">Hydrolase</keyword>
<sequence length="189" mass="21024">FTSPPLEAHLLSNIELARYSTPTPVQKFSIPIVSNGRDLMACAQTGSGKTGGFLFPILSELFKHGPSPPPPEQPGYTRGMSRSRKAYPVGLILAPTRELASQIYDEARKFAYRSWVRPCVVYGGADISGQLRQIDRGCDLLTATPGRLVDLLERGRVSLCQTRYLVLDEADRMLDMGFEPQIRRIVEQE</sequence>
<dbReference type="PROSITE" id="PS51195">
    <property type="entry name" value="Q_MOTIF"/>
    <property type="match status" value="1"/>
</dbReference>
<evidence type="ECO:0000256" key="3">
    <source>
        <dbReference type="ARBA" id="ARBA00022806"/>
    </source>
</evidence>
<dbReference type="AlphaFoldDB" id="A0A9N9IUB9"/>
<dbReference type="Gene3D" id="3.40.50.300">
    <property type="entry name" value="P-loop containing nucleotide triphosphate hydrolases"/>
    <property type="match status" value="1"/>
</dbReference>
<name>A0A9N9IUB9_FUNMO</name>
<dbReference type="GO" id="GO:0003724">
    <property type="term" value="F:RNA helicase activity"/>
    <property type="evidence" value="ECO:0007669"/>
    <property type="project" value="InterPro"/>
</dbReference>
<evidence type="ECO:0000259" key="6">
    <source>
        <dbReference type="PROSITE" id="PS51192"/>
    </source>
</evidence>
<reference evidence="8" key="1">
    <citation type="submission" date="2021-06" db="EMBL/GenBank/DDBJ databases">
        <authorList>
            <person name="Kallberg Y."/>
            <person name="Tangrot J."/>
            <person name="Rosling A."/>
        </authorList>
    </citation>
    <scope>NUCLEOTIDE SEQUENCE</scope>
    <source>
        <strain evidence="8">87-6 pot B 2015</strain>
    </source>
</reference>
<dbReference type="GO" id="GO:0003676">
    <property type="term" value="F:nucleic acid binding"/>
    <property type="evidence" value="ECO:0007669"/>
    <property type="project" value="InterPro"/>
</dbReference>
<organism evidence="8 9">
    <name type="scientific">Funneliformis mosseae</name>
    <name type="common">Endomycorrhizal fungus</name>
    <name type="synonym">Glomus mosseae</name>
    <dbReference type="NCBI Taxonomy" id="27381"/>
    <lineage>
        <taxon>Eukaryota</taxon>
        <taxon>Fungi</taxon>
        <taxon>Fungi incertae sedis</taxon>
        <taxon>Mucoromycota</taxon>
        <taxon>Glomeromycotina</taxon>
        <taxon>Glomeromycetes</taxon>
        <taxon>Glomerales</taxon>
        <taxon>Glomeraceae</taxon>
        <taxon>Funneliformis</taxon>
    </lineage>
</organism>
<feature type="domain" description="DEAD-box RNA helicase Q" evidence="7">
    <location>
        <begin position="1"/>
        <end position="27"/>
    </location>
</feature>
<feature type="short sequence motif" description="Q motif" evidence="5">
    <location>
        <begin position="1"/>
        <end position="27"/>
    </location>
</feature>
<dbReference type="InterPro" id="IPR027417">
    <property type="entry name" value="P-loop_NTPase"/>
</dbReference>
<evidence type="ECO:0000256" key="2">
    <source>
        <dbReference type="ARBA" id="ARBA00022801"/>
    </source>
</evidence>
<accession>A0A9N9IUB9</accession>
<protein>
    <submittedName>
        <fullName evidence="8">931_t:CDS:1</fullName>
    </submittedName>
</protein>
<feature type="non-terminal residue" evidence="8">
    <location>
        <position position="1"/>
    </location>
</feature>
<dbReference type="InterPro" id="IPR011545">
    <property type="entry name" value="DEAD/DEAH_box_helicase_dom"/>
</dbReference>
<dbReference type="Pfam" id="PF00270">
    <property type="entry name" value="DEAD"/>
    <property type="match status" value="1"/>
</dbReference>
<dbReference type="GO" id="GO:0016787">
    <property type="term" value="F:hydrolase activity"/>
    <property type="evidence" value="ECO:0007669"/>
    <property type="project" value="UniProtKB-KW"/>
</dbReference>
<keyword evidence="9" id="KW-1185">Reference proteome</keyword>